<accession>A0A191ZHJ4</accession>
<dbReference type="RefSeq" id="WP_066099949.1">
    <property type="nucleotide sequence ID" value="NZ_CP016027.1"/>
</dbReference>
<dbReference type="KEGG" id="haz:A9404_07935"/>
<dbReference type="STRING" id="1860122.A9404_07935"/>
<proteinExistence type="predicted"/>
<dbReference type="EMBL" id="CP016027">
    <property type="protein sequence ID" value="ANJ67322.1"/>
    <property type="molecule type" value="Genomic_DNA"/>
</dbReference>
<evidence type="ECO:0000256" key="1">
    <source>
        <dbReference type="SAM" id="Phobius"/>
    </source>
</evidence>
<evidence type="ECO:0000313" key="2">
    <source>
        <dbReference type="EMBL" id="ANJ67322.1"/>
    </source>
</evidence>
<dbReference type="OrthoDB" id="9152892at2"/>
<sequence length="297" mass="32353">MNRSPLTEADLQAYVDEQLDAARRAEVEAYLADHPEEAARLADYRRQNAQLRALLDAELDEPVPVTQRRIVRERTGWPQWRAAAMVTWVALGAVLGGAFGGVLGWELRGAPSMLAQMAAPLPYDNARVGGTPGPVTGQLADQGVGPARARTTVGDRLAWRAAVAHAVYSPDTRRPVEIGADQEAQLVQWLSKRLGVTLKPPSLQAQGYELIGGRLLPGAEGPVAQFMYHDAKGQRLTLYVSGEREDKQDTAFHFAEEGPIGVFYWIDNGMGYAISAGTNRSELARVALAVYNQINPK</sequence>
<protein>
    <recommendedName>
        <fullName evidence="4">Anti-sigma factor</fullName>
    </recommendedName>
</protein>
<keyword evidence="1" id="KW-1133">Transmembrane helix</keyword>
<dbReference type="AlphaFoldDB" id="A0A191ZHJ4"/>
<name>A0A191ZHJ4_9GAMM</name>
<organism evidence="2 3">
    <name type="scientific">Halothiobacillus diazotrophicus</name>
    <dbReference type="NCBI Taxonomy" id="1860122"/>
    <lineage>
        <taxon>Bacteria</taxon>
        <taxon>Pseudomonadati</taxon>
        <taxon>Pseudomonadota</taxon>
        <taxon>Gammaproteobacteria</taxon>
        <taxon>Chromatiales</taxon>
        <taxon>Halothiobacillaceae</taxon>
        <taxon>Halothiobacillus</taxon>
    </lineage>
</organism>
<keyword evidence="1" id="KW-0472">Membrane</keyword>
<reference evidence="2 3" key="1">
    <citation type="submission" date="2016-06" db="EMBL/GenBank/DDBJ databases">
        <title>Insight into the functional genes involving in sulfur oxidation in Pearl River water.</title>
        <authorList>
            <person name="Luo J."/>
            <person name="Tan X."/>
            <person name="Lin W."/>
        </authorList>
    </citation>
    <scope>NUCLEOTIDE SEQUENCE [LARGE SCALE GENOMIC DNA]</scope>
    <source>
        <strain evidence="2 3">LS2</strain>
    </source>
</reference>
<evidence type="ECO:0000313" key="3">
    <source>
        <dbReference type="Proteomes" id="UP000078596"/>
    </source>
</evidence>
<feature type="transmembrane region" description="Helical" evidence="1">
    <location>
        <begin position="82"/>
        <end position="105"/>
    </location>
</feature>
<keyword evidence="3" id="KW-1185">Reference proteome</keyword>
<dbReference type="Proteomes" id="UP000078596">
    <property type="component" value="Chromosome"/>
</dbReference>
<gene>
    <name evidence="2" type="ORF">A9404_07935</name>
</gene>
<keyword evidence="1" id="KW-0812">Transmembrane</keyword>
<evidence type="ECO:0008006" key="4">
    <source>
        <dbReference type="Google" id="ProtNLM"/>
    </source>
</evidence>